<evidence type="ECO:0000256" key="1">
    <source>
        <dbReference type="SAM" id="SignalP"/>
    </source>
</evidence>
<dbReference type="GO" id="GO:0005886">
    <property type="term" value="C:plasma membrane"/>
    <property type="evidence" value="ECO:0007669"/>
    <property type="project" value="TreeGrafter"/>
</dbReference>
<dbReference type="PANTHER" id="PTHR46513">
    <property type="entry name" value="VITELLOGENIN RECEPTOR-LIKE PROTEIN-RELATED-RELATED"/>
    <property type="match status" value="1"/>
</dbReference>
<evidence type="ECO:0000313" key="3">
    <source>
        <dbReference type="Proteomes" id="UP000683360"/>
    </source>
</evidence>
<dbReference type="GO" id="GO:0060070">
    <property type="term" value="P:canonical Wnt signaling pathway"/>
    <property type="evidence" value="ECO:0007669"/>
    <property type="project" value="TreeGrafter"/>
</dbReference>
<dbReference type="Gene3D" id="2.120.10.30">
    <property type="entry name" value="TolB, C-terminal domain"/>
    <property type="match status" value="1"/>
</dbReference>
<name>A0A8S3V4R0_MYTED</name>
<feature type="chain" id="PRO_5035843984" evidence="1">
    <location>
        <begin position="24"/>
        <end position="335"/>
    </location>
</feature>
<evidence type="ECO:0000313" key="2">
    <source>
        <dbReference type="EMBL" id="CAG2249643.1"/>
    </source>
</evidence>
<feature type="signal peptide" evidence="1">
    <location>
        <begin position="1"/>
        <end position="23"/>
    </location>
</feature>
<comment type="caution">
    <text evidence="2">The sequence shown here is derived from an EMBL/GenBank/DDBJ whole genome shotgun (WGS) entry which is preliminary data.</text>
</comment>
<accession>A0A8S3V4R0</accession>
<dbReference type="InterPro" id="IPR050778">
    <property type="entry name" value="Cueball_EGF_LRP_Nidogen"/>
</dbReference>
<dbReference type="GO" id="GO:0042813">
    <property type="term" value="F:Wnt receptor activity"/>
    <property type="evidence" value="ECO:0007669"/>
    <property type="project" value="TreeGrafter"/>
</dbReference>
<dbReference type="OrthoDB" id="2015116at2759"/>
<dbReference type="SUPFAM" id="SSF63825">
    <property type="entry name" value="YWTD domain"/>
    <property type="match status" value="1"/>
</dbReference>
<keyword evidence="3" id="KW-1185">Reference proteome</keyword>
<dbReference type="InterPro" id="IPR011042">
    <property type="entry name" value="6-blade_b-propeller_TolB-like"/>
</dbReference>
<reference evidence="2" key="1">
    <citation type="submission" date="2021-03" db="EMBL/GenBank/DDBJ databases">
        <authorList>
            <person name="Bekaert M."/>
        </authorList>
    </citation>
    <scope>NUCLEOTIDE SEQUENCE</scope>
</reference>
<organism evidence="2 3">
    <name type="scientific">Mytilus edulis</name>
    <name type="common">Blue mussel</name>
    <dbReference type="NCBI Taxonomy" id="6550"/>
    <lineage>
        <taxon>Eukaryota</taxon>
        <taxon>Metazoa</taxon>
        <taxon>Spiralia</taxon>
        <taxon>Lophotrochozoa</taxon>
        <taxon>Mollusca</taxon>
        <taxon>Bivalvia</taxon>
        <taxon>Autobranchia</taxon>
        <taxon>Pteriomorphia</taxon>
        <taxon>Mytilida</taxon>
        <taxon>Mytiloidea</taxon>
        <taxon>Mytilidae</taxon>
        <taxon>Mytilinae</taxon>
        <taxon>Mytilus</taxon>
    </lineage>
</organism>
<dbReference type="Proteomes" id="UP000683360">
    <property type="component" value="Unassembled WGS sequence"/>
</dbReference>
<dbReference type="AlphaFoldDB" id="A0A8S3V4R0"/>
<dbReference type="GO" id="GO:0017147">
    <property type="term" value="F:Wnt-protein binding"/>
    <property type="evidence" value="ECO:0007669"/>
    <property type="project" value="TreeGrafter"/>
</dbReference>
<keyword evidence="1" id="KW-0732">Signal</keyword>
<proteinExistence type="predicted"/>
<dbReference type="InterPro" id="IPR000033">
    <property type="entry name" value="LDLR_classB_rpt"/>
</dbReference>
<sequence>MDFKRKSLVCVLALILNTNLVLAEDRKLLAASSKELVFMNIDGTNHEVIVQNDMYNIRSIAYHETRKYIYFTEYQSGNITRFHFPSDDYIMKVIVQQNSGHVVSGITVDYINDYLYWTNSNDSSDGKILRSNLDGSDITLILDFTSYGSLGVLEVDLINGWIYFINALNGSIYRCMVDGSDLQLYFSSWWIYDIAIDNQDQRIYFSTSHSVGSTTHDGSDLRTIPIEYRFWSGHNRIELSGDDIFYSDNYLMYRATKTILKQFGGDCEKYTAIKNEEKDQRTISLTWQIVRSTSDEYLDDKWYRIFSANGDQMPSHPPGIMHCGTIYPIWLNGIY</sequence>
<dbReference type="SMART" id="SM00135">
    <property type="entry name" value="LY"/>
    <property type="match status" value="3"/>
</dbReference>
<dbReference type="EMBL" id="CAJPWZ010002975">
    <property type="protein sequence ID" value="CAG2249643.1"/>
    <property type="molecule type" value="Genomic_DNA"/>
</dbReference>
<dbReference type="PANTHER" id="PTHR46513:SF13">
    <property type="entry name" value="EGF-LIKE DOMAIN-CONTAINING PROTEIN"/>
    <property type="match status" value="1"/>
</dbReference>
<protein>
    <submittedName>
        <fullName evidence="2">LRP1B</fullName>
    </submittedName>
</protein>
<gene>
    <name evidence="2" type="ORF">MEDL_61363</name>
</gene>